<proteinExistence type="predicted"/>
<name>A0ABS5LH39_9BACI</name>
<dbReference type="InterPro" id="IPR019642">
    <property type="entry name" value="DUF2507"/>
</dbReference>
<accession>A0ABS5LH39</accession>
<dbReference type="Proteomes" id="UP000682403">
    <property type="component" value="Unassembled WGS sequence"/>
</dbReference>
<gene>
    <name evidence="1" type="ORF">J9317_14280</name>
</gene>
<comment type="caution">
    <text evidence="1">The sequence shown here is derived from an EMBL/GenBank/DDBJ whole genome shotgun (WGS) entry which is preliminary data.</text>
</comment>
<reference evidence="1 2" key="1">
    <citation type="submission" date="2021-04" db="EMBL/GenBank/DDBJ databases">
        <title>Metabacillus sp. strain KIGAM252 whole genome sequence.</title>
        <authorList>
            <person name="Seo M.-J."/>
            <person name="Cho E.-S."/>
            <person name="Hwang C.Y."/>
            <person name="Yoon D.J."/>
        </authorList>
    </citation>
    <scope>NUCLEOTIDE SEQUENCE [LARGE SCALE GENOMIC DNA]</scope>
    <source>
        <strain evidence="1 2">KIGAM252</strain>
    </source>
</reference>
<dbReference type="Pfam" id="PF10702">
    <property type="entry name" value="DUF2507"/>
    <property type="match status" value="1"/>
</dbReference>
<sequence length="151" mass="17353">MKSIRKQVEAGAFEELSIPAFGHELLREILLPEILGQDYQSMMYWAGRKLARHYPLEAVEELPQFFTLAGWGTLSLVHKKQGEMEFELASDIIQLRFQSQKEPSFQLEAGFIAEQVQTIGKHAAESYEQVKRRAGKVILTVKWDKKDMIAE</sequence>
<keyword evidence="2" id="KW-1185">Reference proteome</keyword>
<protein>
    <submittedName>
        <fullName evidence="1">YslB family protein</fullName>
    </submittedName>
</protein>
<evidence type="ECO:0000313" key="1">
    <source>
        <dbReference type="EMBL" id="MBS2969936.1"/>
    </source>
</evidence>
<dbReference type="Gene3D" id="3.30.1380.20">
    <property type="entry name" value="Trafficking protein particle complex subunit 3"/>
    <property type="match status" value="1"/>
</dbReference>
<organism evidence="1 2">
    <name type="scientific">Metabacillus flavus</name>
    <dbReference type="NCBI Taxonomy" id="2823519"/>
    <lineage>
        <taxon>Bacteria</taxon>
        <taxon>Bacillati</taxon>
        <taxon>Bacillota</taxon>
        <taxon>Bacilli</taxon>
        <taxon>Bacillales</taxon>
        <taxon>Bacillaceae</taxon>
        <taxon>Metabacillus</taxon>
    </lineage>
</organism>
<dbReference type="SUPFAM" id="SSF111126">
    <property type="entry name" value="Ligand-binding domain in the NO signalling and Golgi transport"/>
    <property type="match status" value="1"/>
</dbReference>
<evidence type="ECO:0000313" key="2">
    <source>
        <dbReference type="Proteomes" id="UP000682403"/>
    </source>
</evidence>
<dbReference type="InterPro" id="IPR024096">
    <property type="entry name" value="NO_sig/Golgi_transp_ligand-bd"/>
</dbReference>
<dbReference type="EMBL" id="JAGVRK010000001">
    <property type="protein sequence ID" value="MBS2969936.1"/>
    <property type="molecule type" value="Genomic_DNA"/>
</dbReference>